<proteinExistence type="predicted"/>
<dbReference type="AlphaFoldDB" id="A0A0A9GIV1"/>
<organism evidence="1">
    <name type="scientific">Arundo donax</name>
    <name type="common">Giant reed</name>
    <name type="synonym">Donax arundinaceus</name>
    <dbReference type="NCBI Taxonomy" id="35708"/>
    <lineage>
        <taxon>Eukaryota</taxon>
        <taxon>Viridiplantae</taxon>
        <taxon>Streptophyta</taxon>
        <taxon>Embryophyta</taxon>
        <taxon>Tracheophyta</taxon>
        <taxon>Spermatophyta</taxon>
        <taxon>Magnoliopsida</taxon>
        <taxon>Liliopsida</taxon>
        <taxon>Poales</taxon>
        <taxon>Poaceae</taxon>
        <taxon>PACMAD clade</taxon>
        <taxon>Arundinoideae</taxon>
        <taxon>Arundineae</taxon>
        <taxon>Arundo</taxon>
    </lineage>
</organism>
<accession>A0A0A9GIV1</accession>
<dbReference type="EMBL" id="GBRH01175430">
    <property type="protein sequence ID" value="JAE22466.1"/>
    <property type="molecule type" value="Transcribed_RNA"/>
</dbReference>
<evidence type="ECO:0000313" key="1">
    <source>
        <dbReference type="EMBL" id="JAE22466.1"/>
    </source>
</evidence>
<reference evidence="1" key="1">
    <citation type="submission" date="2014-09" db="EMBL/GenBank/DDBJ databases">
        <authorList>
            <person name="Magalhaes I.L.F."/>
            <person name="Oliveira U."/>
            <person name="Santos F.R."/>
            <person name="Vidigal T.H.D.A."/>
            <person name="Brescovit A.D."/>
            <person name="Santos A.J."/>
        </authorList>
    </citation>
    <scope>NUCLEOTIDE SEQUENCE</scope>
    <source>
        <tissue evidence="1">Shoot tissue taken approximately 20 cm above the soil surface</tissue>
    </source>
</reference>
<protein>
    <submittedName>
        <fullName evidence="1">Uncharacterized protein</fullName>
    </submittedName>
</protein>
<sequence length="38" mass="4370">MHPDFALQETHLSCPGHQQPVFVRRLYQTPPLCSHANI</sequence>
<reference evidence="1" key="2">
    <citation type="journal article" date="2015" name="Data Brief">
        <title>Shoot transcriptome of the giant reed, Arundo donax.</title>
        <authorList>
            <person name="Barrero R.A."/>
            <person name="Guerrero F.D."/>
            <person name="Moolhuijzen P."/>
            <person name="Goolsby J.A."/>
            <person name="Tidwell J."/>
            <person name="Bellgard S.E."/>
            <person name="Bellgard M.I."/>
        </authorList>
    </citation>
    <scope>NUCLEOTIDE SEQUENCE</scope>
    <source>
        <tissue evidence="1">Shoot tissue taken approximately 20 cm above the soil surface</tissue>
    </source>
</reference>
<name>A0A0A9GIV1_ARUDO</name>